<dbReference type="AlphaFoldDB" id="A0A4Z2FAU7"/>
<feature type="compositionally biased region" description="Basic and acidic residues" evidence="1">
    <location>
        <begin position="44"/>
        <end position="59"/>
    </location>
</feature>
<evidence type="ECO:0000256" key="1">
    <source>
        <dbReference type="SAM" id="MobiDB-lite"/>
    </source>
</evidence>
<proteinExistence type="predicted"/>
<reference evidence="2 3" key="1">
    <citation type="submission" date="2019-03" db="EMBL/GenBank/DDBJ databases">
        <title>First draft genome of Liparis tanakae, snailfish: a comprehensive survey of snailfish specific genes.</title>
        <authorList>
            <person name="Kim W."/>
            <person name="Song I."/>
            <person name="Jeong J.-H."/>
            <person name="Kim D."/>
            <person name="Kim S."/>
            <person name="Ryu S."/>
            <person name="Song J.Y."/>
            <person name="Lee S.K."/>
        </authorList>
    </citation>
    <scope>NUCLEOTIDE SEQUENCE [LARGE SCALE GENOMIC DNA]</scope>
    <source>
        <tissue evidence="2">Muscle</tissue>
    </source>
</reference>
<dbReference type="EMBL" id="SRLO01001377">
    <property type="protein sequence ID" value="TNN38366.1"/>
    <property type="molecule type" value="Genomic_DNA"/>
</dbReference>
<feature type="region of interest" description="Disordered" evidence="1">
    <location>
        <begin position="38"/>
        <end position="113"/>
    </location>
</feature>
<accession>A0A4Z2FAU7</accession>
<feature type="compositionally biased region" description="Polar residues" evidence="1">
    <location>
        <begin position="91"/>
        <end position="102"/>
    </location>
</feature>
<protein>
    <submittedName>
        <fullName evidence="2">Uncharacterized protein</fullName>
    </submittedName>
</protein>
<evidence type="ECO:0000313" key="2">
    <source>
        <dbReference type="EMBL" id="TNN38366.1"/>
    </source>
</evidence>
<sequence length="113" mass="12122">MRPRSRREGGFSRAGGGSSLFLLPAACSVDIIAAREPPPAADWLDGRDQEKDEAAADRHRSARVNTATWWPGGVGGGESHGGRTRVLVPQSHVTPRGHTSLSLLKPEGRFSLR</sequence>
<dbReference type="Proteomes" id="UP000314294">
    <property type="component" value="Unassembled WGS sequence"/>
</dbReference>
<organism evidence="2 3">
    <name type="scientific">Liparis tanakae</name>
    <name type="common">Tanaka's snailfish</name>
    <dbReference type="NCBI Taxonomy" id="230148"/>
    <lineage>
        <taxon>Eukaryota</taxon>
        <taxon>Metazoa</taxon>
        <taxon>Chordata</taxon>
        <taxon>Craniata</taxon>
        <taxon>Vertebrata</taxon>
        <taxon>Euteleostomi</taxon>
        <taxon>Actinopterygii</taxon>
        <taxon>Neopterygii</taxon>
        <taxon>Teleostei</taxon>
        <taxon>Neoteleostei</taxon>
        <taxon>Acanthomorphata</taxon>
        <taxon>Eupercaria</taxon>
        <taxon>Perciformes</taxon>
        <taxon>Cottioidei</taxon>
        <taxon>Cottales</taxon>
        <taxon>Liparidae</taxon>
        <taxon>Liparis</taxon>
    </lineage>
</organism>
<evidence type="ECO:0000313" key="3">
    <source>
        <dbReference type="Proteomes" id="UP000314294"/>
    </source>
</evidence>
<name>A0A4Z2FAU7_9TELE</name>
<gene>
    <name evidence="2" type="ORF">EYF80_051469</name>
</gene>
<comment type="caution">
    <text evidence="2">The sequence shown here is derived from an EMBL/GenBank/DDBJ whole genome shotgun (WGS) entry which is preliminary data.</text>
</comment>
<keyword evidence="3" id="KW-1185">Reference proteome</keyword>